<reference evidence="4 5" key="1">
    <citation type="journal article" date="2015" name="Appl. Microbiol. Biotechnol.">
        <title>The consequence of an additional NADH dehydrogenase paralog on the growth of Gluconobacter oxydans DSM3504.</title>
        <authorList>
            <person name="Kostner D."/>
            <person name="Luchterhand B."/>
            <person name="Junker A."/>
            <person name="Volland S."/>
            <person name="Daniel R."/>
            <person name="Buchs J."/>
            <person name="Liebl W."/>
            <person name="Ehrenreich A."/>
        </authorList>
    </citation>
    <scope>NUCLEOTIDE SEQUENCE [LARGE SCALE GENOMIC DNA]</scope>
    <source>
        <strain evidence="4">DSM 3504</strain>
    </source>
</reference>
<keyword evidence="3" id="KW-0472">Membrane</keyword>
<dbReference type="EMBL" id="CP004373">
    <property type="protein sequence ID" value="AHK71530.1"/>
    <property type="molecule type" value="Genomic_DNA"/>
</dbReference>
<dbReference type="KEGG" id="goy:GLS_c16520"/>
<keyword evidence="4" id="KW-0966">Cell projection</keyword>
<proteinExistence type="inferred from homology"/>
<dbReference type="InterPro" id="IPR006135">
    <property type="entry name" value="T3SS_substrate_exporter"/>
</dbReference>
<evidence type="ECO:0000313" key="5">
    <source>
        <dbReference type="Proteomes" id="UP000031656"/>
    </source>
</evidence>
<evidence type="ECO:0000313" key="4">
    <source>
        <dbReference type="EMBL" id="AHK71530.1"/>
    </source>
</evidence>
<dbReference type="MEROPS" id="N06.A01"/>
<feature type="transmembrane region" description="Helical" evidence="3">
    <location>
        <begin position="34"/>
        <end position="52"/>
    </location>
</feature>
<dbReference type="PANTHER" id="PTHR30531:SF12">
    <property type="entry name" value="FLAGELLAR BIOSYNTHETIC PROTEIN FLHB"/>
    <property type="match status" value="1"/>
</dbReference>
<sequence length="358" mass="38715">MSDSDDKTEAPSSQRLQKAREDGQIVMSREAMNFVALLGGFAGIFMVLPYLVTDFVHVMQALMANAGTVPMAQGGLLNSTDHAIEAGLKLAVPMAATVAVLCLGGGFLQTGFLIHPESLLPKFERISPLAGFKRIAGGGTLPDTFKALAKFAIFAVVLWNISKGAIPSAPRMVGMEPGPLLKMMTDLGFRAASAMILAQLVIAGFDIFWMRFRHISKLKMSREDLKDEYKNTEGDPHVKGRQKALRAKAARQRMMAAVKTATVVVTNPTHYAVALVYERGGGGAPRIVAKGMDDVAARIRDIAQDNRIPIVANPPLARALFTLPLDSEIPAEHFKVVAAIIAYVWKLKRPASRSAPLR</sequence>
<dbReference type="Gene3D" id="3.40.1690.10">
    <property type="entry name" value="secretion proteins EscU"/>
    <property type="match status" value="1"/>
</dbReference>
<dbReference type="InterPro" id="IPR029025">
    <property type="entry name" value="T3SS_substrate_exporter_C"/>
</dbReference>
<keyword evidence="3" id="KW-0812">Transmembrane</keyword>
<organism evidence="4 5">
    <name type="scientific">Gluconobacter oxydans DSM 3504</name>
    <dbReference type="NCBI Taxonomy" id="1288313"/>
    <lineage>
        <taxon>Bacteria</taxon>
        <taxon>Pseudomonadati</taxon>
        <taxon>Pseudomonadota</taxon>
        <taxon>Alphaproteobacteria</taxon>
        <taxon>Acetobacterales</taxon>
        <taxon>Acetobacteraceae</taxon>
        <taxon>Gluconobacter</taxon>
    </lineage>
</organism>
<feature type="transmembrane region" description="Helical" evidence="3">
    <location>
        <begin position="151"/>
        <end position="169"/>
    </location>
</feature>
<dbReference type="GeneID" id="56905871"/>
<accession>A0A067Z730</accession>
<gene>
    <name evidence="4" type="primary">flhB</name>
    <name evidence="4" type="ORF">GLS_c16520</name>
</gene>
<dbReference type="Gene3D" id="6.10.250.2080">
    <property type="match status" value="1"/>
</dbReference>
<dbReference type="PANTHER" id="PTHR30531">
    <property type="entry name" value="FLAGELLAR BIOSYNTHETIC PROTEIN FLHB"/>
    <property type="match status" value="1"/>
</dbReference>
<evidence type="ECO:0000256" key="2">
    <source>
        <dbReference type="SAM" id="MobiDB-lite"/>
    </source>
</evidence>
<dbReference type="RefSeq" id="WP_041111872.1">
    <property type="nucleotide sequence ID" value="NZ_CP004373.1"/>
</dbReference>
<dbReference type="Pfam" id="PF01312">
    <property type="entry name" value="Bac_export_2"/>
    <property type="match status" value="1"/>
</dbReference>
<keyword evidence="3" id="KW-1133">Transmembrane helix</keyword>
<dbReference type="GO" id="GO:0005886">
    <property type="term" value="C:plasma membrane"/>
    <property type="evidence" value="ECO:0007669"/>
    <property type="project" value="TreeGrafter"/>
</dbReference>
<dbReference type="SUPFAM" id="SSF160544">
    <property type="entry name" value="EscU C-terminal domain-like"/>
    <property type="match status" value="1"/>
</dbReference>
<dbReference type="GO" id="GO:0009306">
    <property type="term" value="P:protein secretion"/>
    <property type="evidence" value="ECO:0007669"/>
    <property type="project" value="InterPro"/>
</dbReference>
<protein>
    <submittedName>
        <fullName evidence="4">Flagellar biosynthetic protein FlhB</fullName>
    </submittedName>
</protein>
<dbReference type="Proteomes" id="UP000031656">
    <property type="component" value="Chromosome"/>
</dbReference>
<feature type="transmembrane region" description="Helical" evidence="3">
    <location>
        <begin position="90"/>
        <end position="114"/>
    </location>
</feature>
<dbReference type="AlphaFoldDB" id="A0A067Z730"/>
<name>A0A067Z730_GLUOY</name>
<comment type="similarity">
    <text evidence="1">Belongs to the type III secretion exporter family.</text>
</comment>
<feature type="region of interest" description="Disordered" evidence="2">
    <location>
        <begin position="1"/>
        <end position="21"/>
    </location>
</feature>
<dbReference type="PRINTS" id="PR00950">
    <property type="entry name" value="TYPE3IMSPROT"/>
</dbReference>
<dbReference type="HOGENOM" id="CLU_041013_1_2_5"/>
<keyword evidence="4" id="KW-0969">Cilium</keyword>
<evidence type="ECO:0000256" key="3">
    <source>
        <dbReference type="SAM" id="Phobius"/>
    </source>
</evidence>
<keyword evidence="4" id="KW-0282">Flagellum</keyword>
<evidence type="ECO:0000256" key="1">
    <source>
        <dbReference type="ARBA" id="ARBA00010690"/>
    </source>
</evidence>
<feature type="transmembrane region" description="Helical" evidence="3">
    <location>
        <begin position="189"/>
        <end position="212"/>
    </location>
</feature>